<dbReference type="CDD" id="cd07377">
    <property type="entry name" value="WHTH_GntR"/>
    <property type="match status" value="1"/>
</dbReference>
<gene>
    <name evidence="5" type="ORF">C7446_0091</name>
</gene>
<dbReference type="SMART" id="SM00895">
    <property type="entry name" value="FCD"/>
    <property type="match status" value="1"/>
</dbReference>
<dbReference type="SUPFAM" id="SSF46785">
    <property type="entry name" value="Winged helix' DNA-binding domain"/>
    <property type="match status" value="1"/>
</dbReference>
<dbReference type="SUPFAM" id="SSF48008">
    <property type="entry name" value="GntR ligand-binding domain-like"/>
    <property type="match status" value="1"/>
</dbReference>
<dbReference type="AlphaFoldDB" id="A0A420X0G3"/>
<feature type="domain" description="HTH gntR-type" evidence="4">
    <location>
        <begin position="17"/>
        <end position="85"/>
    </location>
</feature>
<dbReference type="InterPro" id="IPR036390">
    <property type="entry name" value="WH_DNA-bd_sf"/>
</dbReference>
<dbReference type="SMART" id="SM00345">
    <property type="entry name" value="HTH_GNTR"/>
    <property type="match status" value="1"/>
</dbReference>
<reference evidence="5 6" key="1">
    <citation type="submission" date="2018-10" db="EMBL/GenBank/DDBJ databases">
        <title>Genomic Encyclopedia of Type Strains, Phase IV (KMG-IV): sequencing the most valuable type-strain genomes for metagenomic binning, comparative biology and taxonomic classification.</title>
        <authorList>
            <person name="Goeker M."/>
        </authorList>
    </citation>
    <scope>NUCLEOTIDE SEQUENCE [LARGE SCALE GENOMIC DNA]</scope>
    <source>
        <strain evidence="5 6">DSM 23229</strain>
    </source>
</reference>
<evidence type="ECO:0000313" key="5">
    <source>
        <dbReference type="EMBL" id="RKR07282.1"/>
    </source>
</evidence>
<sequence length="256" mass="28912">MSLPGTSDTERADELDATPSERVVQHLERLILEGTLTPGQSLPSERQLKARLGVSRESLRTGLERLRNRGLVETRRGCGSFVTLLAPREAPEGLDALMARYPRTLEDLLEVRMVLEGEAAWLAAERASGADLVRIRRAFEALRDYSARYDGDIARLARLDHGFHHAITLAAHNPVLTHTLSGLNSWLERSVFDTLSHLYHYPAPRQRLERQHARIFRALEARRADTARRAARDHLRGIRTDLARWMPDRPGGEEGP</sequence>
<evidence type="ECO:0000256" key="1">
    <source>
        <dbReference type="ARBA" id="ARBA00023015"/>
    </source>
</evidence>
<dbReference type="InterPro" id="IPR011711">
    <property type="entry name" value="GntR_C"/>
</dbReference>
<evidence type="ECO:0000313" key="6">
    <source>
        <dbReference type="Proteomes" id="UP000281975"/>
    </source>
</evidence>
<dbReference type="Gene3D" id="1.10.10.10">
    <property type="entry name" value="Winged helix-like DNA-binding domain superfamily/Winged helix DNA-binding domain"/>
    <property type="match status" value="1"/>
</dbReference>
<dbReference type="PROSITE" id="PS50949">
    <property type="entry name" value="HTH_GNTR"/>
    <property type="match status" value="1"/>
</dbReference>
<dbReference type="OrthoDB" id="5450856at2"/>
<name>A0A420X0G3_9GAMM</name>
<evidence type="ECO:0000256" key="3">
    <source>
        <dbReference type="ARBA" id="ARBA00023163"/>
    </source>
</evidence>
<dbReference type="PANTHER" id="PTHR43537">
    <property type="entry name" value="TRANSCRIPTIONAL REGULATOR, GNTR FAMILY"/>
    <property type="match status" value="1"/>
</dbReference>
<dbReference type="Pfam" id="PF07729">
    <property type="entry name" value="FCD"/>
    <property type="match status" value="1"/>
</dbReference>
<dbReference type="GO" id="GO:0003700">
    <property type="term" value="F:DNA-binding transcription factor activity"/>
    <property type="evidence" value="ECO:0007669"/>
    <property type="project" value="InterPro"/>
</dbReference>
<dbReference type="RefSeq" id="WP_121170225.1">
    <property type="nucleotide sequence ID" value="NZ_RBIN01000001.1"/>
</dbReference>
<keyword evidence="1" id="KW-0805">Transcription regulation</keyword>
<dbReference type="PRINTS" id="PR00035">
    <property type="entry name" value="HTHGNTR"/>
</dbReference>
<comment type="caution">
    <text evidence="5">The sequence shown here is derived from an EMBL/GenBank/DDBJ whole genome shotgun (WGS) entry which is preliminary data.</text>
</comment>
<organism evidence="5 6">
    <name type="scientific">Kushneria sinocarnis</name>
    <dbReference type="NCBI Taxonomy" id="595502"/>
    <lineage>
        <taxon>Bacteria</taxon>
        <taxon>Pseudomonadati</taxon>
        <taxon>Pseudomonadota</taxon>
        <taxon>Gammaproteobacteria</taxon>
        <taxon>Oceanospirillales</taxon>
        <taxon>Halomonadaceae</taxon>
        <taxon>Kushneria</taxon>
    </lineage>
</organism>
<protein>
    <submittedName>
        <fullName evidence="5">GntR family transcriptional regulator</fullName>
    </submittedName>
</protein>
<proteinExistence type="predicted"/>
<keyword evidence="3" id="KW-0804">Transcription</keyword>
<dbReference type="InterPro" id="IPR000524">
    <property type="entry name" value="Tscrpt_reg_HTH_GntR"/>
</dbReference>
<dbReference type="InterPro" id="IPR036388">
    <property type="entry name" value="WH-like_DNA-bd_sf"/>
</dbReference>
<dbReference type="Pfam" id="PF00392">
    <property type="entry name" value="GntR"/>
    <property type="match status" value="1"/>
</dbReference>
<dbReference type="Proteomes" id="UP000281975">
    <property type="component" value="Unassembled WGS sequence"/>
</dbReference>
<keyword evidence="6" id="KW-1185">Reference proteome</keyword>
<dbReference type="GO" id="GO:0003677">
    <property type="term" value="F:DNA binding"/>
    <property type="evidence" value="ECO:0007669"/>
    <property type="project" value="UniProtKB-KW"/>
</dbReference>
<dbReference type="PANTHER" id="PTHR43537:SF1">
    <property type="entry name" value="GLC OPERON TRANSCRIPTIONAL ACTIVATOR"/>
    <property type="match status" value="1"/>
</dbReference>
<keyword evidence="2" id="KW-0238">DNA-binding</keyword>
<evidence type="ECO:0000256" key="2">
    <source>
        <dbReference type="ARBA" id="ARBA00023125"/>
    </source>
</evidence>
<evidence type="ECO:0000259" key="4">
    <source>
        <dbReference type="PROSITE" id="PS50949"/>
    </source>
</evidence>
<dbReference type="EMBL" id="RBIN01000001">
    <property type="protein sequence ID" value="RKR07282.1"/>
    <property type="molecule type" value="Genomic_DNA"/>
</dbReference>
<dbReference type="InterPro" id="IPR008920">
    <property type="entry name" value="TF_FadR/GntR_C"/>
</dbReference>
<dbReference type="Gene3D" id="1.20.120.530">
    <property type="entry name" value="GntR ligand-binding domain-like"/>
    <property type="match status" value="1"/>
</dbReference>
<accession>A0A420X0G3</accession>